<evidence type="ECO:0000313" key="14">
    <source>
        <dbReference type="Proteomes" id="UP000176854"/>
    </source>
</evidence>
<dbReference type="InterPro" id="IPR005148">
    <property type="entry name" value="Arg-tRNA-synth_N"/>
</dbReference>
<keyword evidence="6 10" id="KW-0648">Protein biosynthesis</keyword>
<evidence type="ECO:0000256" key="5">
    <source>
        <dbReference type="ARBA" id="ARBA00022840"/>
    </source>
</evidence>
<dbReference type="SUPFAM" id="SSF55190">
    <property type="entry name" value="Arginyl-tRNA synthetase (ArgRS), N-terminal 'additional' domain"/>
    <property type="match status" value="1"/>
</dbReference>
<dbReference type="STRING" id="1798373.A2154_05170"/>
<evidence type="ECO:0000256" key="7">
    <source>
        <dbReference type="ARBA" id="ARBA00023146"/>
    </source>
</evidence>
<dbReference type="EC" id="6.1.1.19" evidence="2 9"/>
<dbReference type="Proteomes" id="UP000176854">
    <property type="component" value="Unassembled WGS sequence"/>
</dbReference>
<evidence type="ECO:0000256" key="1">
    <source>
        <dbReference type="ARBA" id="ARBA00005594"/>
    </source>
</evidence>
<dbReference type="InterPro" id="IPR036695">
    <property type="entry name" value="Arg-tRNA-synth_N_sf"/>
</dbReference>
<dbReference type="InterPro" id="IPR001278">
    <property type="entry name" value="Arg-tRNA-ligase"/>
</dbReference>
<comment type="catalytic activity">
    <reaction evidence="8">
        <text>tRNA(Arg) + L-arginine + ATP = L-arginyl-tRNA(Arg) + AMP + diphosphate</text>
        <dbReference type="Rhea" id="RHEA:20301"/>
        <dbReference type="Rhea" id="RHEA-COMP:9658"/>
        <dbReference type="Rhea" id="RHEA-COMP:9673"/>
        <dbReference type="ChEBI" id="CHEBI:30616"/>
        <dbReference type="ChEBI" id="CHEBI:32682"/>
        <dbReference type="ChEBI" id="CHEBI:33019"/>
        <dbReference type="ChEBI" id="CHEBI:78442"/>
        <dbReference type="ChEBI" id="CHEBI:78513"/>
        <dbReference type="ChEBI" id="CHEBI:456215"/>
        <dbReference type="EC" id="6.1.1.19"/>
    </reaction>
</comment>
<dbReference type="InterPro" id="IPR009080">
    <property type="entry name" value="tRNAsynth_Ia_anticodon-bd"/>
</dbReference>
<evidence type="ECO:0000256" key="10">
    <source>
        <dbReference type="RuleBase" id="RU363038"/>
    </source>
</evidence>
<evidence type="ECO:0000256" key="2">
    <source>
        <dbReference type="ARBA" id="ARBA00012837"/>
    </source>
</evidence>
<proteinExistence type="inferred from homology"/>
<evidence type="ECO:0000259" key="12">
    <source>
        <dbReference type="SMART" id="SM01016"/>
    </source>
</evidence>
<keyword evidence="3 10" id="KW-0436">Ligase</keyword>
<comment type="caution">
    <text evidence="13">The sequence shown here is derived from an EMBL/GenBank/DDBJ whole genome shotgun (WGS) entry which is preliminary data.</text>
</comment>
<dbReference type="PRINTS" id="PR01038">
    <property type="entry name" value="TRNASYNTHARG"/>
</dbReference>
<dbReference type="Pfam" id="PF00750">
    <property type="entry name" value="tRNA-synt_1d"/>
    <property type="match status" value="1"/>
</dbReference>
<evidence type="ECO:0000256" key="3">
    <source>
        <dbReference type="ARBA" id="ARBA00022598"/>
    </source>
</evidence>
<evidence type="ECO:0000256" key="9">
    <source>
        <dbReference type="NCBIfam" id="TIGR00456"/>
    </source>
</evidence>
<dbReference type="Pfam" id="PF05746">
    <property type="entry name" value="DALR_1"/>
    <property type="match status" value="2"/>
</dbReference>
<dbReference type="GO" id="GO:0005737">
    <property type="term" value="C:cytoplasm"/>
    <property type="evidence" value="ECO:0007669"/>
    <property type="project" value="UniProtKB-UniRule"/>
</dbReference>
<dbReference type="Pfam" id="PF03485">
    <property type="entry name" value="Arg_tRNA_synt_N"/>
    <property type="match status" value="1"/>
</dbReference>
<organism evidence="13 14">
    <name type="scientific">Candidatus Gottesmanbacteria bacterium RBG_16_43_7</name>
    <dbReference type="NCBI Taxonomy" id="1798373"/>
    <lineage>
        <taxon>Bacteria</taxon>
        <taxon>Candidatus Gottesmaniibacteriota</taxon>
    </lineage>
</organism>
<dbReference type="Gene3D" id="3.30.1360.70">
    <property type="entry name" value="Arginyl tRNA synthetase N-terminal domain"/>
    <property type="match status" value="1"/>
</dbReference>
<dbReference type="GO" id="GO:0005524">
    <property type="term" value="F:ATP binding"/>
    <property type="evidence" value="ECO:0007669"/>
    <property type="project" value="UniProtKB-KW"/>
</dbReference>
<dbReference type="PANTHER" id="PTHR11956">
    <property type="entry name" value="ARGINYL-TRNA SYNTHETASE"/>
    <property type="match status" value="1"/>
</dbReference>
<reference evidence="13 14" key="1">
    <citation type="journal article" date="2016" name="Nat. Commun.">
        <title>Thousands of microbial genomes shed light on interconnected biogeochemical processes in an aquifer system.</title>
        <authorList>
            <person name="Anantharaman K."/>
            <person name="Brown C.T."/>
            <person name="Hug L.A."/>
            <person name="Sharon I."/>
            <person name="Castelle C.J."/>
            <person name="Probst A.J."/>
            <person name="Thomas B.C."/>
            <person name="Singh A."/>
            <person name="Wilkins M.J."/>
            <person name="Karaoz U."/>
            <person name="Brodie E.L."/>
            <person name="Williams K.H."/>
            <person name="Hubbard S.S."/>
            <person name="Banfield J.F."/>
        </authorList>
    </citation>
    <scope>NUCLEOTIDE SEQUENCE [LARGE SCALE GENOMIC DNA]</scope>
</reference>
<dbReference type="GO" id="GO:0004814">
    <property type="term" value="F:arginine-tRNA ligase activity"/>
    <property type="evidence" value="ECO:0007669"/>
    <property type="project" value="UniProtKB-UniRule"/>
</dbReference>
<comment type="similarity">
    <text evidence="1 10">Belongs to the class-I aminoacyl-tRNA synthetase family.</text>
</comment>
<name>A0A1F5ZC72_9BACT</name>
<evidence type="ECO:0000259" key="11">
    <source>
        <dbReference type="SMART" id="SM00836"/>
    </source>
</evidence>
<evidence type="ECO:0000256" key="4">
    <source>
        <dbReference type="ARBA" id="ARBA00022741"/>
    </source>
</evidence>
<dbReference type="InterPro" id="IPR014729">
    <property type="entry name" value="Rossmann-like_a/b/a_fold"/>
</dbReference>
<sequence length="672" mass="76033">MRIAGDDSLKFCYDGGIMRNEIAKLVSDTLLQMGFPGAEVTVNIPENPSNGEYTTNIALQLRSNSKLWPMDIALQVVNKVKSQNSKVESKQHNHIKTQVCQKLSRESGGKDVLQAVKDIKVAPPGFINFYLTEAEFSRRINEVLKTDRSELADSGTTSRLPFRQVMVEFAHPNTHKAFHIGHLRNITTGEAIVRLLESQGSKVIRVNYQGDIGMHIAKAIYGLLHSQKSKVKSQNLDEIRKRSVYEKVEYLGQAYAAGSNAFEESDDVKAQIGEINKKIYAKDSEIYPLYQETRQWSLDYFAAIYQRVGSHFDRFYFEGEVYETGKNYVLAGLKKGIFVESDGAIIFPGEKFGLHNRVFITHEGNATYEAKDMGLAPLQFSEFKPDLILHVVGPEQASYFQVVFEALAQLFPDTKGKEYHLIYGWVKLKHGKMSSRTGLVVLGEWLLDVVKKEVNNILLNNDTKYNKVEQEMIAEKTAIAAVKYAFLKVSTSQEIAFDLKESVNINGDSGPYLLYAYARCRSVLKKADKQWSMESVLSIMETEPQTHNTKYKSLNTAFNPEEHYLARLIYQFPEIASDAARNYAPNVLARYLYQLAQAFNLFYQKHQILSQKSNVKSQNKLNIKTVDNDNNLGNSLSKKELLTINRLGLTAATAKILQQGLFLLGIETVERM</sequence>
<keyword evidence="5 10" id="KW-0067">ATP-binding</keyword>
<evidence type="ECO:0000256" key="8">
    <source>
        <dbReference type="ARBA" id="ARBA00049339"/>
    </source>
</evidence>
<dbReference type="Gene3D" id="1.10.730.10">
    <property type="entry name" value="Isoleucyl-tRNA Synthetase, Domain 1"/>
    <property type="match status" value="1"/>
</dbReference>
<keyword evidence="4 10" id="KW-0547">Nucleotide-binding</keyword>
<dbReference type="SUPFAM" id="SSF52374">
    <property type="entry name" value="Nucleotidylyl transferase"/>
    <property type="match status" value="1"/>
</dbReference>
<dbReference type="InterPro" id="IPR008909">
    <property type="entry name" value="DALR_anticod-bd"/>
</dbReference>
<dbReference type="EMBL" id="MFJC01000007">
    <property type="protein sequence ID" value="OGG10011.1"/>
    <property type="molecule type" value="Genomic_DNA"/>
</dbReference>
<gene>
    <name evidence="13" type="ORF">A2154_05170</name>
</gene>
<dbReference type="PANTHER" id="PTHR11956:SF5">
    <property type="entry name" value="ARGININE--TRNA LIGASE, CYTOPLASMIC"/>
    <property type="match status" value="1"/>
</dbReference>
<feature type="domain" description="DALR anticodon binding" evidence="11">
    <location>
        <begin position="513"/>
        <end position="672"/>
    </location>
</feature>
<dbReference type="GO" id="GO:0006420">
    <property type="term" value="P:arginyl-tRNA aminoacylation"/>
    <property type="evidence" value="ECO:0007669"/>
    <property type="project" value="UniProtKB-UniRule"/>
</dbReference>
<dbReference type="Gene3D" id="3.40.50.620">
    <property type="entry name" value="HUPs"/>
    <property type="match status" value="1"/>
</dbReference>
<keyword evidence="7 10" id="KW-0030">Aminoacyl-tRNA synthetase</keyword>
<dbReference type="NCBIfam" id="TIGR00456">
    <property type="entry name" value="argS"/>
    <property type="match status" value="1"/>
</dbReference>
<dbReference type="AlphaFoldDB" id="A0A1F5ZC72"/>
<protein>
    <recommendedName>
        <fullName evidence="2 9">Arginine--tRNA ligase</fullName>
        <ecNumber evidence="2 9">6.1.1.19</ecNumber>
    </recommendedName>
</protein>
<dbReference type="InterPro" id="IPR035684">
    <property type="entry name" value="ArgRS_core"/>
</dbReference>
<evidence type="ECO:0000256" key="6">
    <source>
        <dbReference type="ARBA" id="ARBA00022917"/>
    </source>
</evidence>
<dbReference type="SUPFAM" id="SSF47323">
    <property type="entry name" value="Anticodon-binding domain of a subclass of class I aminoacyl-tRNA synthetases"/>
    <property type="match status" value="1"/>
</dbReference>
<dbReference type="SMART" id="SM00836">
    <property type="entry name" value="DALR_1"/>
    <property type="match status" value="1"/>
</dbReference>
<feature type="domain" description="Arginyl tRNA synthetase N-terminal" evidence="12">
    <location>
        <begin position="20"/>
        <end position="131"/>
    </location>
</feature>
<accession>A0A1F5ZC72</accession>
<evidence type="ECO:0000313" key="13">
    <source>
        <dbReference type="EMBL" id="OGG10011.1"/>
    </source>
</evidence>
<dbReference type="SMART" id="SM01016">
    <property type="entry name" value="Arg_tRNA_synt_N"/>
    <property type="match status" value="1"/>
</dbReference>